<keyword evidence="5" id="KW-1185">Reference proteome</keyword>
<evidence type="ECO:0000256" key="2">
    <source>
        <dbReference type="ARBA" id="ARBA00022679"/>
    </source>
</evidence>
<dbReference type="EMBL" id="FOBS01000005">
    <property type="protein sequence ID" value="SEM14846.1"/>
    <property type="molecule type" value="Genomic_DNA"/>
</dbReference>
<dbReference type="PANTHER" id="PTHR43861">
    <property type="entry name" value="TRANS-ACONITATE 2-METHYLTRANSFERASE-RELATED"/>
    <property type="match status" value="1"/>
</dbReference>
<evidence type="ECO:0000313" key="4">
    <source>
        <dbReference type="EMBL" id="SEM14846.1"/>
    </source>
</evidence>
<evidence type="ECO:0000259" key="3">
    <source>
        <dbReference type="Pfam" id="PF13649"/>
    </source>
</evidence>
<dbReference type="RefSeq" id="WP_093882616.1">
    <property type="nucleotide sequence ID" value="NZ_FOBS01000005.1"/>
</dbReference>
<dbReference type="Proteomes" id="UP000198744">
    <property type="component" value="Unassembled WGS sequence"/>
</dbReference>
<protein>
    <submittedName>
        <fullName evidence="4">Methyltransferase domain-containing protein</fullName>
    </submittedName>
</protein>
<proteinExistence type="predicted"/>
<dbReference type="OrthoDB" id="9770485at2"/>
<dbReference type="Gene3D" id="3.40.50.150">
    <property type="entry name" value="Vaccinia Virus protein VP39"/>
    <property type="match status" value="1"/>
</dbReference>
<dbReference type="InterPro" id="IPR041698">
    <property type="entry name" value="Methyltransf_25"/>
</dbReference>
<accession>A0A1H7W027</accession>
<feature type="domain" description="Methyltransferase" evidence="3">
    <location>
        <begin position="42"/>
        <end position="137"/>
    </location>
</feature>
<organism evidence="4 5">
    <name type="scientific">Syntrophus gentianae</name>
    <dbReference type="NCBI Taxonomy" id="43775"/>
    <lineage>
        <taxon>Bacteria</taxon>
        <taxon>Pseudomonadati</taxon>
        <taxon>Thermodesulfobacteriota</taxon>
        <taxon>Syntrophia</taxon>
        <taxon>Syntrophales</taxon>
        <taxon>Syntrophaceae</taxon>
        <taxon>Syntrophus</taxon>
    </lineage>
</organism>
<dbReference type="STRING" id="43775.SAMN04489760_10580"/>
<dbReference type="InterPro" id="IPR029063">
    <property type="entry name" value="SAM-dependent_MTases_sf"/>
</dbReference>
<keyword evidence="1 4" id="KW-0489">Methyltransferase</keyword>
<dbReference type="GO" id="GO:0008168">
    <property type="term" value="F:methyltransferase activity"/>
    <property type="evidence" value="ECO:0007669"/>
    <property type="project" value="UniProtKB-KW"/>
</dbReference>
<name>A0A1H7W027_9BACT</name>
<dbReference type="SUPFAM" id="SSF53335">
    <property type="entry name" value="S-adenosyl-L-methionine-dependent methyltransferases"/>
    <property type="match status" value="1"/>
</dbReference>
<gene>
    <name evidence="4" type="ORF">SAMN04489760_10580</name>
</gene>
<evidence type="ECO:0000256" key="1">
    <source>
        <dbReference type="ARBA" id="ARBA00022603"/>
    </source>
</evidence>
<reference evidence="4 5" key="1">
    <citation type="submission" date="2016-10" db="EMBL/GenBank/DDBJ databases">
        <authorList>
            <person name="de Groot N.N."/>
        </authorList>
    </citation>
    <scope>NUCLEOTIDE SEQUENCE [LARGE SCALE GENOMIC DNA]</scope>
    <source>
        <strain evidence="4 5">DSM 8423</strain>
    </source>
</reference>
<sequence>MKQTQAYLMESNEEAFRLELKTDVEAVRKQALWCGVKAGLRVLDLGCGPGKTTEILHSMVSPAGSVVGADYSAERIAYAQEHHGGKPGIEFVQCDLTKPIEGLGLFDVIWVRFVLEYFRKESPEIVKRLRTLLKPGGYLCLIDLDNNCLGHYEMPEPMNTLLPKLMSCIDEEFNFDTYAGRKLYSYLYDQNYENIQVELMAHHLIYGEARQSDVFNWLKKLEIGTGKMHSFFKEYPGGAETFLEDFRKFFLNPRRFTYTPLILCKGMRPYDEGVS</sequence>
<evidence type="ECO:0000313" key="5">
    <source>
        <dbReference type="Proteomes" id="UP000198744"/>
    </source>
</evidence>
<dbReference type="CDD" id="cd02440">
    <property type="entry name" value="AdoMet_MTases"/>
    <property type="match status" value="1"/>
</dbReference>
<dbReference type="Pfam" id="PF13649">
    <property type="entry name" value="Methyltransf_25"/>
    <property type="match status" value="1"/>
</dbReference>
<keyword evidence="2 4" id="KW-0808">Transferase</keyword>
<dbReference type="PANTHER" id="PTHR43861:SF1">
    <property type="entry name" value="TRANS-ACONITATE 2-METHYLTRANSFERASE"/>
    <property type="match status" value="1"/>
</dbReference>
<dbReference type="GO" id="GO:0032259">
    <property type="term" value="P:methylation"/>
    <property type="evidence" value="ECO:0007669"/>
    <property type="project" value="UniProtKB-KW"/>
</dbReference>
<dbReference type="AlphaFoldDB" id="A0A1H7W027"/>